<reference evidence="2 3" key="1">
    <citation type="submission" date="2014-04" db="EMBL/GenBank/DDBJ databases">
        <title>Evolutionary Origins and Diversification of the Mycorrhizal Mutualists.</title>
        <authorList>
            <consortium name="DOE Joint Genome Institute"/>
            <consortium name="Mycorrhizal Genomics Consortium"/>
            <person name="Kohler A."/>
            <person name="Kuo A."/>
            <person name="Nagy L.G."/>
            <person name="Floudas D."/>
            <person name="Copeland A."/>
            <person name="Barry K.W."/>
            <person name="Cichocki N."/>
            <person name="Veneault-Fourrey C."/>
            <person name="LaButti K."/>
            <person name="Lindquist E.A."/>
            <person name="Lipzen A."/>
            <person name="Lundell T."/>
            <person name="Morin E."/>
            <person name="Murat C."/>
            <person name="Riley R."/>
            <person name="Ohm R."/>
            <person name="Sun H."/>
            <person name="Tunlid A."/>
            <person name="Henrissat B."/>
            <person name="Grigoriev I.V."/>
            <person name="Hibbett D.S."/>
            <person name="Martin F."/>
        </authorList>
    </citation>
    <scope>NUCLEOTIDE SEQUENCE [LARGE SCALE GENOMIC DNA]</scope>
    <source>
        <strain evidence="2 3">MD-312</strain>
    </source>
</reference>
<gene>
    <name evidence="2" type="ORF">HYDPIDRAFT_34872</name>
</gene>
<evidence type="ECO:0000313" key="3">
    <source>
        <dbReference type="Proteomes" id="UP000053820"/>
    </source>
</evidence>
<feature type="compositionally biased region" description="Basic and acidic residues" evidence="1">
    <location>
        <begin position="90"/>
        <end position="105"/>
    </location>
</feature>
<keyword evidence="3" id="KW-1185">Reference proteome</keyword>
<feature type="region of interest" description="Disordered" evidence="1">
    <location>
        <begin position="48"/>
        <end position="138"/>
    </location>
</feature>
<dbReference type="AlphaFoldDB" id="A0A0C9VJT1"/>
<protein>
    <recommendedName>
        <fullName evidence="4">F-box domain-containing protein</fullName>
    </recommendedName>
</protein>
<name>A0A0C9VJT1_9AGAM</name>
<evidence type="ECO:0008006" key="4">
    <source>
        <dbReference type="Google" id="ProtNLM"/>
    </source>
</evidence>
<sequence>MGNSISRALLIRRILEAIGTLSTAPCFRFRMTRSAIANETTRKRKAIVTTADEPTSKRRHIPEPDLLPNIAENIKRKTDTAANLSDGDTPDAKLQRPDEIPHASDDIPAPSMKRKRDTATDISDSDAPDAKRQCLEEEVPHASDVIPAPSMKRKRDTAIDLADSDTPDVKRQRLEEEVPYASDVIPVPSMKRKRDTAIDLADSDTLDAKRRRLEEALDAHLGNAAKSLFILPNELLYSVISFLGVKELRTCTKVSTLQRHSKSIIPRRRSLHPGADAVLAFRRSETLRSPVGLESHGLIHAP</sequence>
<organism evidence="2 3">
    <name type="scientific">Hydnomerulius pinastri MD-312</name>
    <dbReference type="NCBI Taxonomy" id="994086"/>
    <lineage>
        <taxon>Eukaryota</taxon>
        <taxon>Fungi</taxon>
        <taxon>Dikarya</taxon>
        <taxon>Basidiomycota</taxon>
        <taxon>Agaricomycotina</taxon>
        <taxon>Agaricomycetes</taxon>
        <taxon>Agaricomycetidae</taxon>
        <taxon>Boletales</taxon>
        <taxon>Boletales incertae sedis</taxon>
        <taxon>Leucogyrophana</taxon>
    </lineage>
</organism>
<dbReference type="Proteomes" id="UP000053820">
    <property type="component" value="Unassembled WGS sequence"/>
</dbReference>
<feature type="compositionally biased region" description="Basic and acidic residues" evidence="1">
    <location>
        <begin position="128"/>
        <end position="138"/>
    </location>
</feature>
<dbReference type="HOGENOM" id="CLU_921537_0_0_1"/>
<dbReference type="EMBL" id="KN840172">
    <property type="protein sequence ID" value="KIJ57695.1"/>
    <property type="molecule type" value="Genomic_DNA"/>
</dbReference>
<evidence type="ECO:0000256" key="1">
    <source>
        <dbReference type="SAM" id="MobiDB-lite"/>
    </source>
</evidence>
<accession>A0A0C9VJT1</accession>
<proteinExistence type="predicted"/>
<evidence type="ECO:0000313" key="2">
    <source>
        <dbReference type="EMBL" id="KIJ57695.1"/>
    </source>
</evidence>